<evidence type="ECO:0000313" key="8">
    <source>
        <dbReference type="Proteomes" id="UP000287547"/>
    </source>
</evidence>
<feature type="transmembrane region" description="Helical" evidence="5">
    <location>
        <begin position="75"/>
        <end position="95"/>
    </location>
</feature>
<feature type="domain" description="Major facilitator superfamily (MFS) profile" evidence="6">
    <location>
        <begin position="252"/>
        <end position="458"/>
    </location>
</feature>
<accession>A0A428ZA58</accession>
<dbReference type="InterPro" id="IPR005829">
    <property type="entry name" value="Sugar_transporter_CS"/>
</dbReference>
<organism evidence="7 8">
    <name type="scientific">Kibdelosporangium aridum</name>
    <dbReference type="NCBI Taxonomy" id="2030"/>
    <lineage>
        <taxon>Bacteria</taxon>
        <taxon>Bacillati</taxon>
        <taxon>Actinomycetota</taxon>
        <taxon>Actinomycetes</taxon>
        <taxon>Pseudonocardiales</taxon>
        <taxon>Pseudonocardiaceae</taxon>
        <taxon>Kibdelosporangium</taxon>
    </lineage>
</organism>
<dbReference type="AlphaFoldDB" id="A0A428ZA58"/>
<feature type="transmembrane region" description="Helical" evidence="5">
    <location>
        <begin position="410"/>
        <end position="429"/>
    </location>
</feature>
<dbReference type="InterPro" id="IPR036259">
    <property type="entry name" value="MFS_trans_sf"/>
</dbReference>
<dbReference type="InterPro" id="IPR020846">
    <property type="entry name" value="MFS_dom"/>
</dbReference>
<dbReference type="PROSITE" id="PS00216">
    <property type="entry name" value="SUGAR_TRANSPORT_1"/>
    <property type="match status" value="1"/>
</dbReference>
<evidence type="ECO:0000256" key="4">
    <source>
        <dbReference type="ARBA" id="ARBA00023136"/>
    </source>
</evidence>
<comment type="caution">
    <text evidence="7">The sequence shown here is derived from an EMBL/GenBank/DDBJ whole genome shotgun (WGS) entry which is preliminary data.</text>
</comment>
<evidence type="ECO:0000256" key="5">
    <source>
        <dbReference type="SAM" id="Phobius"/>
    </source>
</evidence>
<evidence type="ECO:0000256" key="2">
    <source>
        <dbReference type="ARBA" id="ARBA00022692"/>
    </source>
</evidence>
<feature type="transmembrane region" description="Helical" evidence="5">
    <location>
        <begin position="42"/>
        <end position="63"/>
    </location>
</feature>
<sequence length="458" mass="48120">MERPVQREGEMYPSVRDCFGRTYQVGPVPEELIGRSRAWMAWLPWAAMAATGVMQYAFGSLVPQLAERGWGLTETLWLLAAWAIFQAVAGFPTAYLRERGKLGPRAVMVLGAALMLAGMISLAHFDSYVMALLGYSVLGGTGAGLVYATCTSTVAKWHPEQMASRVSFVTGAFAYGAVPFAIAFLFAPPTIALDVAAVIVAAVVATTGVFFRDPPPNWWPPHIDPQEWAVDRRRSPSRAVRQFSVREALRTGVLPLMYFVLLAASAVSLFTVTFFAILGAQMGIGLAVVAIGTAILLGANGAGRSLAIRISEQIGRRRAIGAVLVAQAVGQVILAGAASSGSVFLLLVAATLAGAGGGAFYPLFASLAREFFGDRDIAKTHGVVYSAKAFGGVIGVGLAAFAVPALGFPAVFLISGLIALASAILSVRLRRPGHVSTLPIMYVVDTTMSPSLGSGGPR</sequence>
<dbReference type="CDD" id="cd17353">
    <property type="entry name" value="MFS_OFA_like"/>
    <property type="match status" value="1"/>
</dbReference>
<keyword evidence="3 5" id="KW-1133">Transmembrane helix</keyword>
<dbReference type="EMBL" id="QHKI01000014">
    <property type="protein sequence ID" value="RSM84952.1"/>
    <property type="molecule type" value="Genomic_DNA"/>
</dbReference>
<feature type="transmembrane region" description="Helical" evidence="5">
    <location>
        <begin position="166"/>
        <end position="185"/>
    </location>
</feature>
<evidence type="ECO:0000256" key="1">
    <source>
        <dbReference type="ARBA" id="ARBA00004651"/>
    </source>
</evidence>
<name>A0A428ZA58_KIBAR</name>
<dbReference type="SUPFAM" id="SSF103473">
    <property type="entry name" value="MFS general substrate transporter"/>
    <property type="match status" value="1"/>
</dbReference>
<evidence type="ECO:0000256" key="3">
    <source>
        <dbReference type="ARBA" id="ARBA00022989"/>
    </source>
</evidence>
<feature type="transmembrane region" description="Helical" evidence="5">
    <location>
        <begin position="191"/>
        <end position="211"/>
    </location>
</feature>
<dbReference type="PROSITE" id="PS50850">
    <property type="entry name" value="MFS"/>
    <property type="match status" value="1"/>
</dbReference>
<dbReference type="GO" id="GO:0022857">
    <property type="term" value="F:transmembrane transporter activity"/>
    <property type="evidence" value="ECO:0007669"/>
    <property type="project" value="InterPro"/>
</dbReference>
<gene>
    <name evidence="7" type="ORF">DMH04_19020</name>
</gene>
<comment type="subcellular location">
    <subcellularLocation>
        <location evidence="1">Cell membrane</location>
        <topology evidence="1">Multi-pass membrane protein</topology>
    </subcellularLocation>
</comment>
<feature type="transmembrane region" description="Helical" evidence="5">
    <location>
        <begin position="319"/>
        <end position="338"/>
    </location>
</feature>
<keyword evidence="4 5" id="KW-0472">Membrane</keyword>
<evidence type="ECO:0000313" key="7">
    <source>
        <dbReference type="EMBL" id="RSM84952.1"/>
    </source>
</evidence>
<feature type="transmembrane region" description="Helical" evidence="5">
    <location>
        <begin position="256"/>
        <end position="278"/>
    </location>
</feature>
<dbReference type="InterPro" id="IPR050327">
    <property type="entry name" value="Proton-linked_MCT"/>
</dbReference>
<dbReference type="OrthoDB" id="3283589at2"/>
<dbReference type="Gene3D" id="1.20.1250.20">
    <property type="entry name" value="MFS general substrate transporter like domains"/>
    <property type="match status" value="2"/>
</dbReference>
<feature type="transmembrane region" description="Helical" evidence="5">
    <location>
        <begin position="385"/>
        <end position="404"/>
    </location>
</feature>
<feature type="transmembrane region" description="Helical" evidence="5">
    <location>
        <begin position="344"/>
        <end position="364"/>
    </location>
</feature>
<evidence type="ECO:0000259" key="6">
    <source>
        <dbReference type="PROSITE" id="PS50850"/>
    </source>
</evidence>
<dbReference type="Pfam" id="PF07690">
    <property type="entry name" value="MFS_1"/>
    <property type="match status" value="2"/>
</dbReference>
<dbReference type="InterPro" id="IPR011701">
    <property type="entry name" value="MFS"/>
</dbReference>
<dbReference type="Proteomes" id="UP000287547">
    <property type="component" value="Unassembled WGS sequence"/>
</dbReference>
<dbReference type="PANTHER" id="PTHR11360">
    <property type="entry name" value="MONOCARBOXYLATE TRANSPORTER"/>
    <property type="match status" value="1"/>
</dbReference>
<keyword evidence="2 5" id="KW-0812">Transmembrane</keyword>
<dbReference type="PANTHER" id="PTHR11360:SF304">
    <property type="entry name" value="MFS DOMAIN-CONTAINING PROTEIN"/>
    <property type="match status" value="1"/>
</dbReference>
<feature type="transmembrane region" description="Helical" evidence="5">
    <location>
        <begin position="107"/>
        <end position="125"/>
    </location>
</feature>
<feature type="transmembrane region" description="Helical" evidence="5">
    <location>
        <begin position="131"/>
        <end position="154"/>
    </location>
</feature>
<protein>
    <submittedName>
        <fullName evidence="7">MFS transporter</fullName>
    </submittedName>
</protein>
<dbReference type="GO" id="GO:0005886">
    <property type="term" value="C:plasma membrane"/>
    <property type="evidence" value="ECO:0007669"/>
    <property type="project" value="UniProtKB-SubCell"/>
</dbReference>
<reference evidence="7 8" key="1">
    <citation type="submission" date="2018-05" db="EMBL/GenBank/DDBJ databases">
        <title>Evolution of GPA BGCs.</title>
        <authorList>
            <person name="Waglechner N."/>
            <person name="Wright G.D."/>
        </authorList>
    </citation>
    <scope>NUCLEOTIDE SEQUENCE [LARGE SCALE GENOMIC DNA]</scope>
    <source>
        <strain evidence="7 8">A82846</strain>
    </source>
</reference>
<feature type="transmembrane region" description="Helical" evidence="5">
    <location>
        <begin position="284"/>
        <end position="307"/>
    </location>
</feature>
<proteinExistence type="predicted"/>